<dbReference type="NCBIfam" id="TIGR00695">
    <property type="entry name" value="uxuA"/>
    <property type="match status" value="1"/>
</dbReference>
<evidence type="ECO:0000256" key="3">
    <source>
        <dbReference type="ARBA" id="ARBA00004892"/>
    </source>
</evidence>
<evidence type="ECO:0000256" key="7">
    <source>
        <dbReference type="ARBA" id="ARBA00023211"/>
    </source>
</evidence>
<evidence type="ECO:0000256" key="9">
    <source>
        <dbReference type="HAMAP-Rule" id="MF_00106"/>
    </source>
</evidence>
<dbReference type="NCBIfam" id="NF003027">
    <property type="entry name" value="PRK03906.1"/>
    <property type="match status" value="1"/>
</dbReference>
<dbReference type="GO" id="GO:0008927">
    <property type="term" value="F:mannonate dehydratase activity"/>
    <property type="evidence" value="ECO:0007669"/>
    <property type="project" value="UniProtKB-EC"/>
</dbReference>
<evidence type="ECO:0000256" key="2">
    <source>
        <dbReference type="ARBA" id="ARBA00002713"/>
    </source>
</evidence>
<comment type="catalytic activity">
    <reaction evidence="1 9">
        <text>D-mannonate = 2-dehydro-3-deoxy-D-gluconate + H2O</text>
        <dbReference type="Rhea" id="RHEA:20097"/>
        <dbReference type="ChEBI" id="CHEBI:15377"/>
        <dbReference type="ChEBI" id="CHEBI:17767"/>
        <dbReference type="ChEBI" id="CHEBI:57990"/>
        <dbReference type="EC" id="4.2.1.8"/>
    </reaction>
</comment>
<reference evidence="10" key="1">
    <citation type="submission" date="2021-06" db="EMBL/GenBank/DDBJ databases">
        <title>Genome-based taxonomic framework of Microbacterium strains isolated from marine environment, the description of four new species and reclassification of four preexisting species.</title>
        <authorList>
            <person name="Lee S.D."/>
            <person name="Kim S.-M."/>
            <person name="Byeon Y.-S."/>
            <person name="Yang H.L."/>
            <person name="Kim I.S."/>
        </authorList>
    </citation>
    <scope>NUCLEOTIDE SEQUENCE</scope>
    <source>
        <strain evidence="10">KACC 20510</strain>
    </source>
</reference>
<gene>
    <name evidence="9 10" type="primary">uxuA</name>
    <name evidence="10" type="ORF">KZC48_02150</name>
</gene>
<comment type="similarity">
    <text evidence="4 9">Belongs to the mannonate dehydratase family.</text>
</comment>
<protein>
    <recommendedName>
        <fullName evidence="5 9">Mannonate dehydratase</fullName>
        <ecNumber evidence="5 9">4.2.1.8</ecNumber>
    </recommendedName>
    <alternativeName>
        <fullName evidence="9">D-mannonate hydro-lyase</fullName>
    </alternativeName>
</protein>
<dbReference type="PANTHER" id="PTHR30387">
    <property type="entry name" value="MANNONATE DEHYDRATASE"/>
    <property type="match status" value="1"/>
</dbReference>
<dbReference type="InterPro" id="IPR004628">
    <property type="entry name" value="Man_deHydtase"/>
</dbReference>
<accession>A0ABT8FPE7</accession>
<dbReference type="EMBL" id="JAHWXI010000001">
    <property type="protein sequence ID" value="MDN4463208.1"/>
    <property type="molecule type" value="Genomic_DNA"/>
</dbReference>
<dbReference type="Proteomes" id="UP001172731">
    <property type="component" value="Unassembled WGS sequence"/>
</dbReference>
<evidence type="ECO:0000256" key="6">
    <source>
        <dbReference type="ARBA" id="ARBA00023004"/>
    </source>
</evidence>
<keyword evidence="6 9" id="KW-0408">Iron</keyword>
<dbReference type="HAMAP" id="MF_00106">
    <property type="entry name" value="UxuA"/>
    <property type="match status" value="1"/>
</dbReference>
<evidence type="ECO:0000313" key="10">
    <source>
        <dbReference type="EMBL" id="MDN4463208.1"/>
    </source>
</evidence>
<name>A0ABT8FPE7_9MICO</name>
<dbReference type="Gene3D" id="3.20.20.150">
    <property type="entry name" value="Divalent-metal-dependent TIM barrel enzymes"/>
    <property type="match status" value="1"/>
</dbReference>
<proteinExistence type="inferred from homology"/>
<keyword evidence="11" id="KW-1185">Reference proteome</keyword>
<dbReference type="Pfam" id="PF03786">
    <property type="entry name" value="UxuA"/>
    <property type="match status" value="1"/>
</dbReference>
<comment type="caution">
    <text evidence="10">The sequence shown here is derived from an EMBL/GenBank/DDBJ whole genome shotgun (WGS) entry which is preliminary data.</text>
</comment>
<dbReference type="EC" id="4.2.1.8" evidence="5 9"/>
<dbReference type="PIRSF" id="PIRSF016049">
    <property type="entry name" value="Man_dehyd"/>
    <property type="match status" value="1"/>
</dbReference>
<dbReference type="RefSeq" id="WP_301132213.1">
    <property type="nucleotide sequence ID" value="NZ_BAAAUQ010000002.1"/>
</dbReference>
<organism evidence="10 11">
    <name type="scientific">Microbacterium aurantiacum</name>
    <dbReference type="NCBI Taxonomy" id="162393"/>
    <lineage>
        <taxon>Bacteria</taxon>
        <taxon>Bacillati</taxon>
        <taxon>Actinomycetota</taxon>
        <taxon>Actinomycetes</taxon>
        <taxon>Micrococcales</taxon>
        <taxon>Microbacteriaceae</taxon>
        <taxon>Microbacterium</taxon>
    </lineage>
</organism>
<keyword evidence="7 9" id="KW-0464">Manganese</keyword>
<dbReference type="InterPro" id="IPR036237">
    <property type="entry name" value="Xyl_isomerase-like_sf"/>
</dbReference>
<comment type="pathway">
    <text evidence="3 9">Carbohydrate metabolism; pentose and glucuronate interconversion.</text>
</comment>
<comment type="function">
    <text evidence="2 9">Catalyzes the dehydration of D-mannonate.</text>
</comment>
<dbReference type="PANTHER" id="PTHR30387:SF2">
    <property type="entry name" value="MANNONATE DEHYDRATASE"/>
    <property type="match status" value="1"/>
</dbReference>
<sequence length="399" mass="44067">MEHTWRWFGPNDPITLEDIRQTDATGIVTALHHIPNGEVWPLDAILERKALIEASGLRWSVVESVPVHEHIKWGGPERARAIDRFAQTLRNLGHAGLDTVCYNFMPVLDWTRTDLEHPLPRGGRTLRFDYTAYAAFDLFILERPGAIADYGEGEVDQARAWFRSAGSAAHARLSNTILRGLPGSEESYDLDSLRTSLAAYAGMEGDELRDNLGAFLRQVAPVAEQVGIRLAIHPDDPPRSLFGLPRVVSTAEDLRWLLRAETSPANGVTMCVGSYGSSPHNDVVGMTREFAERIYFAHLRNVTVETDGKSFIEDSHIDGGSDMVAIIGALLREEQRRTAGASTTARIPMRPDHGHRLLDDLHRTTNPGYSLVGRLKGLAQLRGIEKALSATMAPTAREG</sequence>
<evidence type="ECO:0000256" key="5">
    <source>
        <dbReference type="ARBA" id="ARBA00012927"/>
    </source>
</evidence>
<keyword evidence="8 9" id="KW-0456">Lyase</keyword>
<dbReference type="SUPFAM" id="SSF51658">
    <property type="entry name" value="Xylose isomerase-like"/>
    <property type="match status" value="1"/>
</dbReference>
<evidence type="ECO:0000256" key="8">
    <source>
        <dbReference type="ARBA" id="ARBA00023239"/>
    </source>
</evidence>
<evidence type="ECO:0000256" key="1">
    <source>
        <dbReference type="ARBA" id="ARBA00001794"/>
    </source>
</evidence>
<evidence type="ECO:0000313" key="11">
    <source>
        <dbReference type="Proteomes" id="UP001172731"/>
    </source>
</evidence>
<comment type="cofactor">
    <cofactor evidence="9">
        <name>Fe(2+)</name>
        <dbReference type="ChEBI" id="CHEBI:29033"/>
    </cofactor>
    <cofactor evidence="9">
        <name>Mn(2+)</name>
        <dbReference type="ChEBI" id="CHEBI:29035"/>
    </cofactor>
</comment>
<evidence type="ECO:0000256" key="4">
    <source>
        <dbReference type="ARBA" id="ARBA00007389"/>
    </source>
</evidence>